<feature type="transmembrane region" description="Helical" evidence="7">
    <location>
        <begin position="42"/>
        <end position="66"/>
    </location>
</feature>
<feature type="transmembrane region" description="Helical" evidence="7">
    <location>
        <begin position="388"/>
        <end position="409"/>
    </location>
</feature>
<keyword evidence="4 7" id="KW-0812">Transmembrane</keyword>
<dbReference type="InterPro" id="IPR011701">
    <property type="entry name" value="MFS"/>
</dbReference>
<name>A0ABX7VTL6_9BACI</name>
<evidence type="ECO:0000256" key="4">
    <source>
        <dbReference type="ARBA" id="ARBA00022692"/>
    </source>
</evidence>
<feature type="transmembrane region" description="Helical" evidence="7">
    <location>
        <begin position="99"/>
        <end position="121"/>
    </location>
</feature>
<dbReference type="PANTHER" id="PTHR23517">
    <property type="entry name" value="RESISTANCE PROTEIN MDTM, PUTATIVE-RELATED-RELATED"/>
    <property type="match status" value="1"/>
</dbReference>
<keyword evidence="5 7" id="KW-1133">Transmembrane helix</keyword>
<evidence type="ECO:0000256" key="2">
    <source>
        <dbReference type="ARBA" id="ARBA00022448"/>
    </source>
</evidence>
<accession>A0ABX7VTL6</accession>
<keyword evidence="2" id="KW-0813">Transport</keyword>
<evidence type="ECO:0000256" key="3">
    <source>
        <dbReference type="ARBA" id="ARBA00022475"/>
    </source>
</evidence>
<evidence type="ECO:0000256" key="1">
    <source>
        <dbReference type="ARBA" id="ARBA00004651"/>
    </source>
</evidence>
<evidence type="ECO:0000256" key="6">
    <source>
        <dbReference type="ARBA" id="ARBA00023136"/>
    </source>
</evidence>
<feature type="transmembrane region" description="Helical" evidence="7">
    <location>
        <begin position="142"/>
        <end position="160"/>
    </location>
</feature>
<protein>
    <submittedName>
        <fullName evidence="9">MFS transporter</fullName>
    </submittedName>
</protein>
<organism evidence="9 10">
    <name type="scientific">Sediminibacillus dalangtanensis</name>
    <dbReference type="NCBI Taxonomy" id="2729421"/>
    <lineage>
        <taxon>Bacteria</taxon>
        <taxon>Bacillati</taxon>
        <taxon>Bacillota</taxon>
        <taxon>Bacilli</taxon>
        <taxon>Bacillales</taxon>
        <taxon>Bacillaceae</taxon>
        <taxon>Sediminibacillus</taxon>
    </lineage>
</organism>
<evidence type="ECO:0000259" key="8">
    <source>
        <dbReference type="PROSITE" id="PS50850"/>
    </source>
</evidence>
<comment type="subcellular location">
    <subcellularLocation>
        <location evidence="1">Cell membrane</location>
        <topology evidence="1">Multi-pass membrane protein</topology>
    </subcellularLocation>
</comment>
<reference evidence="9 10" key="1">
    <citation type="submission" date="2019-12" db="EMBL/GenBank/DDBJ databases">
        <title>The whole genome sequencing of a strain isolated from a Mars analog, Dalangtan Playa.</title>
        <authorList>
            <person name="Huang T."/>
        </authorList>
    </citation>
    <scope>NUCLEOTIDE SEQUENCE [LARGE SCALE GENOMIC DNA]</scope>
    <source>
        <strain evidence="9 10">DP4-553-S</strain>
    </source>
</reference>
<feature type="transmembrane region" description="Helical" evidence="7">
    <location>
        <begin position="361"/>
        <end position="382"/>
    </location>
</feature>
<feature type="domain" description="Major facilitator superfamily (MFS) profile" evidence="8">
    <location>
        <begin position="1"/>
        <end position="411"/>
    </location>
</feature>
<keyword evidence="6 7" id="KW-0472">Membrane</keyword>
<sequence>MNFFTFSRTIQIRLVLQFITTTANAAVTPYLVVFFSSMLGTMITGFMFLSVMAANIAGSFTGGYIADKKGRKPVIVCSEAIVLGGFLFVAAVNSPWLSLPYFTFVLFVVIHFFLGSATPAYQAMIIDESTPENRKAVYTFSYWLQNLAISIGGITGAFLFMDHYFLLFLGVAAATMTSLVMTIFFIKESFQSEATSESKKATVPQKSLGNGVRTYFSVLRHKTFAVFTLANLLIVATEEQLTNYIGLRLADDIPEARQLVPLLPFQADGINLLGILKAENTILVVCLTVVVSYLLRRLNDRFVLLGGLVLYFLGYTVLSFHDSAIVLIAAMFFATLGELLHIPVKQTMLANMVPDHARSTYMAVFGLMTILGAVIAGLFIFLSSFLSTSVLTVAFLLMGTVTIVIFSRLTGRNASEKTRSAASQISS</sequence>
<proteinExistence type="predicted"/>
<feature type="transmembrane region" description="Helical" evidence="7">
    <location>
        <begin position="166"/>
        <end position="186"/>
    </location>
</feature>
<feature type="transmembrane region" description="Helical" evidence="7">
    <location>
        <begin position="302"/>
        <end position="318"/>
    </location>
</feature>
<evidence type="ECO:0000256" key="5">
    <source>
        <dbReference type="ARBA" id="ARBA00022989"/>
    </source>
</evidence>
<dbReference type="RefSeq" id="WP_209367782.1">
    <property type="nucleotide sequence ID" value="NZ_CP046956.1"/>
</dbReference>
<feature type="transmembrane region" description="Helical" evidence="7">
    <location>
        <begin position="324"/>
        <end position="340"/>
    </location>
</feature>
<gene>
    <name evidence="9" type="ORF">ERJ70_05615</name>
</gene>
<dbReference type="Gene3D" id="1.20.1250.20">
    <property type="entry name" value="MFS general substrate transporter like domains"/>
    <property type="match status" value="2"/>
</dbReference>
<dbReference type="Pfam" id="PF07690">
    <property type="entry name" value="MFS_1"/>
    <property type="match status" value="2"/>
</dbReference>
<dbReference type="InterPro" id="IPR020846">
    <property type="entry name" value="MFS_dom"/>
</dbReference>
<feature type="transmembrane region" description="Helical" evidence="7">
    <location>
        <begin position="73"/>
        <end position="93"/>
    </location>
</feature>
<dbReference type="InterPro" id="IPR036259">
    <property type="entry name" value="MFS_trans_sf"/>
</dbReference>
<dbReference type="Proteomes" id="UP000665043">
    <property type="component" value="Chromosome"/>
</dbReference>
<feature type="transmembrane region" description="Helical" evidence="7">
    <location>
        <begin position="12"/>
        <end position="36"/>
    </location>
</feature>
<dbReference type="PROSITE" id="PS50850">
    <property type="entry name" value="MFS"/>
    <property type="match status" value="1"/>
</dbReference>
<dbReference type="PANTHER" id="PTHR23517:SF3">
    <property type="entry name" value="INTEGRAL MEMBRANE TRANSPORT PROTEIN"/>
    <property type="match status" value="1"/>
</dbReference>
<dbReference type="InterPro" id="IPR050171">
    <property type="entry name" value="MFS_Transporters"/>
</dbReference>
<dbReference type="EMBL" id="CP046956">
    <property type="protein sequence ID" value="QTM98818.1"/>
    <property type="molecule type" value="Genomic_DNA"/>
</dbReference>
<keyword evidence="10" id="KW-1185">Reference proteome</keyword>
<dbReference type="SUPFAM" id="SSF103473">
    <property type="entry name" value="MFS general substrate transporter"/>
    <property type="match status" value="1"/>
</dbReference>
<keyword evidence="3" id="KW-1003">Cell membrane</keyword>
<evidence type="ECO:0000256" key="7">
    <source>
        <dbReference type="SAM" id="Phobius"/>
    </source>
</evidence>
<evidence type="ECO:0000313" key="10">
    <source>
        <dbReference type="Proteomes" id="UP000665043"/>
    </source>
</evidence>
<evidence type="ECO:0000313" key="9">
    <source>
        <dbReference type="EMBL" id="QTM98818.1"/>
    </source>
</evidence>